<dbReference type="Gramene" id="PRQ36932">
    <property type="protein sequence ID" value="PRQ36932"/>
    <property type="gene ID" value="RchiOBHm_Chr4g0396951"/>
</dbReference>
<evidence type="ECO:0000313" key="3">
    <source>
        <dbReference type="Proteomes" id="UP000238479"/>
    </source>
</evidence>
<feature type="region of interest" description="Disordered" evidence="1">
    <location>
        <begin position="1"/>
        <end position="25"/>
    </location>
</feature>
<reference evidence="2 3" key="1">
    <citation type="journal article" date="2018" name="Nat. Genet.">
        <title>The Rosa genome provides new insights in the design of modern roses.</title>
        <authorList>
            <person name="Bendahmane M."/>
        </authorList>
    </citation>
    <scope>NUCLEOTIDE SEQUENCE [LARGE SCALE GENOMIC DNA]</scope>
    <source>
        <strain evidence="3">cv. Old Blush</strain>
    </source>
</reference>
<keyword evidence="3" id="KW-1185">Reference proteome</keyword>
<dbReference type="AlphaFoldDB" id="A0A2P6QRX8"/>
<proteinExistence type="predicted"/>
<feature type="compositionally biased region" description="Basic and acidic residues" evidence="1">
    <location>
        <begin position="1"/>
        <end position="11"/>
    </location>
</feature>
<gene>
    <name evidence="2" type="ORF">RchiOBHm_Chr4g0396951</name>
</gene>
<evidence type="ECO:0000313" key="2">
    <source>
        <dbReference type="EMBL" id="PRQ36932.1"/>
    </source>
</evidence>
<name>A0A2P6QRX8_ROSCH</name>
<organism evidence="2 3">
    <name type="scientific">Rosa chinensis</name>
    <name type="common">China rose</name>
    <dbReference type="NCBI Taxonomy" id="74649"/>
    <lineage>
        <taxon>Eukaryota</taxon>
        <taxon>Viridiplantae</taxon>
        <taxon>Streptophyta</taxon>
        <taxon>Embryophyta</taxon>
        <taxon>Tracheophyta</taxon>
        <taxon>Spermatophyta</taxon>
        <taxon>Magnoliopsida</taxon>
        <taxon>eudicotyledons</taxon>
        <taxon>Gunneridae</taxon>
        <taxon>Pentapetalae</taxon>
        <taxon>rosids</taxon>
        <taxon>fabids</taxon>
        <taxon>Rosales</taxon>
        <taxon>Rosaceae</taxon>
        <taxon>Rosoideae</taxon>
        <taxon>Rosoideae incertae sedis</taxon>
        <taxon>Rosa</taxon>
    </lineage>
</organism>
<protein>
    <submittedName>
        <fullName evidence="2">Uncharacterized protein</fullName>
    </submittedName>
</protein>
<comment type="caution">
    <text evidence="2">The sequence shown here is derived from an EMBL/GenBank/DDBJ whole genome shotgun (WGS) entry which is preliminary data.</text>
</comment>
<dbReference type="Proteomes" id="UP000238479">
    <property type="component" value="Chromosome 4"/>
</dbReference>
<evidence type="ECO:0000256" key="1">
    <source>
        <dbReference type="SAM" id="MobiDB-lite"/>
    </source>
</evidence>
<sequence length="79" mass="8979">MVELLSDHREQQSISCSPKTQIAMEDESREGIVTSSLRGGSVRFTYLWYPSCVESKQVFILLIILIFQIDPRGLGKSFI</sequence>
<accession>A0A2P6QRX8</accession>
<dbReference type="EMBL" id="PDCK01000042">
    <property type="protein sequence ID" value="PRQ36932.1"/>
    <property type="molecule type" value="Genomic_DNA"/>
</dbReference>